<evidence type="ECO:0008006" key="4">
    <source>
        <dbReference type="Google" id="ProtNLM"/>
    </source>
</evidence>
<gene>
    <name evidence="2" type="ORF">QOL99_15175</name>
</gene>
<sequence>MLKFAAIQAWVTLALLGPGVASAQSYSAPGAGVPAPIRAQNSNPFPEVEARLHEQFPEYIGFEVYGGTLYLAVNSADPAIRLRILRAVQAGHADFLRVLRAQPGQVRFLQGSAKEYLAAANKALGKVRGVTFAAPQARIERLVVGLQHHSQRDEAEAVFRAAGVPLGAVLIVTSSAARSLPTGPALNAPLEAKLQVSATIRQGQTLPITLTVRNTSQSVVTFEHGACDFHIEIRRVMTGEIVLPVPTMETCITIGYAASFQPGQTKELASYQWKVETMDWKTLPPGEYEVCASFGPVLGVVPHPPLPYLLPAPVRFKVLGS</sequence>
<dbReference type="Proteomes" id="UP001302059">
    <property type="component" value="Unassembled WGS sequence"/>
</dbReference>
<comment type="caution">
    <text evidence="2">The sequence shown here is derived from an EMBL/GenBank/DDBJ whole genome shotgun (WGS) entry which is preliminary data.</text>
</comment>
<proteinExistence type="predicted"/>
<accession>A0ABT7JK96</accession>
<evidence type="ECO:0000256" key="1">
    <source>
        <dbReference type="SAM" id="SignalP"/>
    </source>
</evidence>
<evidence type="ECO:0000313" key="3">
    <source>
        <dbReference type="Proteomes" id="UP001302059"/>
    </source>
</evidence>
<name>A0ABT7JK96_9DEIO</name>
<feature type="signal peptide" evidence="1">
    <location>
        <begin position="1"/>
        <end position="23"/>
    </location>
</feature>
<dbReference type="RefSeq" id="WP_285525053.1">
    <property type="nucleotide sequence ID" value="NZ_JASNGB010000210.1"/>
</dbReference>
<evidence type="ECO:0000313" key="2">
    <source>
        <dbReference type="EMBL" id="MDL2345481.1"/>
    </source>
</evidence>
<reference evidence="2 3" key="1">
    <citation type="submission" date="2023-05" db="EMBL/GenBank/DDBJ databases">
        <authorList>
            <person name="Gao F."/>
        </authorList>
    </citation>
    <scope>NUCLEOTIDE SEQUENCE [LARGE SCALE GENOMIC DNA]</scope>
    <source>
        <strain evidence="2 3">MIMF12</strain>
    </source>
</reference>
<feature type="chain" id="PRO_5047413340" description="Intracellular proteinase inhibitor BsuPI domain-containing protein" evidence="1">
    <location>
        <begin position="24"/>
        <end position="321"/>
    </location>
</feature>
<protein>
    <recommendedName>
        <fullName evidence="4">Intracellular proteinase inhibitor BsuPI domain-containing protein</fullName>
    </recommendedName>
</protein>
<keyword evidence="1" id="KW-0732">Signal</keyword>
<organism evidence="2 3">
    <name type="scientific">Deinococcus rhizophilus</name>
    <dbReference type="NCBI Taxonomy" id="3049544"/>
    <lineage>
        <taxon>Bacteria</taxon>
        <taxon>Thermotogati</taxon>
        <taxon>Deinococcota</taxon>
        <taxon>Deinococci</taxon>
        <taxon>Deinococcales</taxon>
        <taxon>Deinococcaceae</taxon>
        <taxon>Deinococcus</taxon>
    </lineage>
</organism>
<dbReference type="EMBL" id="JASNGB010000210">
    <property type="protein sequence ID" value="MDL2345481.1"/>
    <property type="molecule type" value="Genomic_DNA"/>
</dbReference>
<keyword evidence="3" id="KW-1185">Reference proteome</keyword>